<keyword evidence="13" id="KW-1185">Reference proteome</keyword>
<dbReference type="PANTHER" id="PTHR10896:SF51">
    <property type="entry name" value="GALACTOSYLGALACTOSYLXYLOSYLPROTEIN 3-BETA-GLUCURONOSYLTRANSFERASE S"/>
    <property type="match status" value="1"/>
</dbReference>
<reference evidence="12" key="2">
    <citation type="submission" date="2017-10" db="EMBL/GenBank/DDBJ databases">
        <title>Ladona fulva Genome sequencing and assembly.</title>
        <authorList>
            <person name="Murali S."/>
            <person name="Richards S."/>
            <person name="Bandaranaike D."/>
            <person name="Bellair M."/>
            <person name="Blankenburg K."/>
            <person name="Chao H."/>
            <person name="Dinh H."/>
            <person name="Doddapaneni H."/>
            <person name="Dugan-Rocha S."/>
            <person name="Elkadiri S."/>
            <person name="Gnanaolivu R."/>
            <person name="Hernandez B."/>
            <person name="Skinner E."/>
            <person name="Javaid M."/>
            <person name="Lee S."/>
            <person name="Li M."/>
            <person name="Ming W."/>
            <person name="Munidasa M."/>
            <person name="Muniz J."/>
            <person name="Nguyen L."/>
            <person name="Hughes D."/>
            <person name="Osuji N."/>
            <person name="Pu L.-L."/>
            <person name="Puazo M."/>
            <person name="Qu C."/>
            <person name="Quiroz J."/>
            <person name="Raj R."/>
            <person name="Weissenberger G."/>
            <person name="Xin Y."/>
            <person name="Zou X."/>
            <person name="Han Y."/>
            <person name="Worley K."/>
            <person name="Muzny D."/>
            <person name="Gibbs R."/>
        </authorList>
    </citation>
    <scope>NUCLEOTIDE SEQUENCE</scope>
    <source>
        <strain evidence="12">Sampled in the wild</strain>
    </source>
</reference>
<keyword evidence="5 11" id="KW-0812">Transmembrane</keyword>
<evidence type="ECO:0000256" key="7">
    <source>
        <dbReference type="ARBA" id="ARBA00022989"/>
    </source>
</evidence>
<dbReference type="Proteomes" id="UP000792457">
    <property type="component" value="Unassembled WGS sequence"/>
</dbReference>
<reference evidence="12" key="1">
    <citation type="submission" date="2013-04" db="EMBL/GenBank/DDBJ databases">
        <authorList>
            <person name="Qu J."/>
            <person name="Murali S.C."/>
            <person name="Bandaranaike D."/>
            <person name="Bellair M."/>
            <person name="Blankenburg K."/>
            <person name="Chao H."/>
            <person name="Dinh H."/>
            <person name="Doddapaneni H."/>
            <person name="Downs B."/>
            <person name="Dugan-Rocha S."/>
            <person name="Elkadiri S."/>
            <person name="Gnanaolivu R.D."/>
            <person name="Hernandez B."/>
            <person name="Javaid M."/>
            <person name="Jayaseelan J.C."/>
            <person name="Lee S."/>
            <person name="Li M."/>
            <person name="Ming W."/>
            <person name="Munidasa M."/>
            <person name="Muniz J."/>
            <person name="Nguyen L."/>
            <person name="Ongeri F."/>
            <person name="Osuji N."/>
            <person name="Pu L.-L."/>
            <person name="Puazo M."/>
            <person name="Qu C."/>
            <person name="Quiroz J."/>
            <person name="Raj R."/>
            <person name="Weissenberger G."/>
            <person name="Xin Y."/>
            <person name="Zou X."/>
            <person name="Han Y."/>
            <person name="Richards S."/>
            <person name="Worley K."/>
            <person name="Muzny D."/>
            <person name="Gibbs R."/>
        </authorList>
    </citation>
    <scope>NUCLEOTIDE SEQUENCE</scope>
    <source>
        <strain evidence="12">Sampled in the wild</strain>
    </source>
</reference>
<sequence>MLRTVVYGHERNGIIEIRCLSMRIQNMFVFLVMMMITVLYLVWISQGKETRRPSSREYVLPCHVSYEDGRNKNQEGLQTIYFVTPTYPRREQAAELTRVGHTLMHVPNLHWIVADDNVACNDMIYKLLKKF</sequence>
<dbReference type="GO" id="GO:0050650">
    <property type="term" value="P:chondroitin sulfate proteoglycan biosynthetic process"/>
    <property type="evidence" value="ECO:0007669"/>
    <property type="project" value="TreeGrafter"/>
</dbReference>
<gene>
    <name evidence="12" type="ORF">J437_LFUL005514</name>
</gene>
<name>A0A8K0NZ06_LADFU</name>
<keyword evidence="4" id="KW-0808">Transferase</keyword>
<keyword evidence="6" id="KW-0735">Signal-anchor</keyword>
<evidence type="ECO:0000256" key="8">
    <source>
        <dbReference type="ARBA" id="ARBA00023136"/>
    </source>
</evidence>
<dbReference type="GO" id="GO:0015018">
    <property type="term" value="F:galactosylgalactosylxylosylprotein 3-beta-glucuronosyltransferase activity"/>
    <property type="evidence" value="ECO:0007669"/>
    <property type="project" value="UniProtKB-EC"/>
</dbReference>
<dbReference type="EMBL" id="KZ308293">
    <property type="protein sequence ID" value="KAG8226698.1"/>
    <property type="molecule type" value="Genomic_DNA"/>
</dbReference>
<evidence type="ECO:0000256" key="4">
    <source>
        <dbReference type="ARBA" id="ARBA00022679"/>
    </source>
</evidence>
<organism evidence="12 13">
    <name type="scientific">Ladona fulva</name>
    <name type="common">Scarce chaser dragonfly</name>
    <name type="synonym">Libellula fulva</name>
    <dbReference type="NCBI Taxonomy" id="123851"/>
    <lineage>
        <taxon>Eukaryota</taxon>
        <taxon>Metazoa</taxon>
        <taxon>Ecdysozoa</taxon>
        <taxon>Arthropoda</taxon>
        <taxon>Hexapoda</taxon>
        <taxon>Insecta</taxon>
        <taxon>Pterygota</taxon>
        <taxon>Palaeoptera</taxon>
        <taxon>Odonata</taxon>
        <taxon>Epiprocta</taxon>
        <taxon>Anisoptera</taxon>
        <taxon>Libelluloidea</taxon>
        <taxon>Libellulidae</taxon>
        <taxon>Ladona</taxon>
    </lineage>
</organism>
<dbReference type="InterPro" id="IPR005027">
    <property type="entry name" value="Glyco_trans_43"/>
</dbReference>
<evidence type="ECO:0000256" key="10">
    <source>
        <dbReference type="ARBA" id="ARBA00047979"/>
    </source>
</evidence>
<accession>A0A8K0NZ06</accession>
<dbReference type="AlphaFoldDB" id="A0A8K0NZ06"/>
<evidence type="ECO:0000256" key="2">
    <source>
        <dbReference type="ARBA" id="ARBA00007706"/>
    </source>
</evidence>
<keyword evidence="7 11" id="KW-1133">Transmembrane helix</keyword>
<feature type="non-terminal residue" evidence="12">
    <location>
        <position position="1"/>
    </location>
</feature>
<feature type="transmembrane region" description="Helical" evidence="11">
    <location>
        <begin position="27"/>
        <end position="44"/>
    </location>
</feature>
<evidence type="ECO:0000313" key="13">
    <source>
        <dbReference type="Proteomes" id="UP000792457"/>
    </source>
</evidence>
<evidence type="ECO:0000256" key="9">
    <source>
        <dbReference type="ARBA" id="ARBA00023180"/>
    </source>
</evidence>
<dbReference type="GO" id="GO:0000139">
    <property type="term" value="C:Golgi membrane"/>
    <property type="evidence" value="ECO:0007669"/>
    <property type="project" value="TreeGrafter"/>
</dbReference>
<dbReference type="InterPro" id="IPR029044">
    <property type="entry name" value="Nucleotide-diphossugar_trans"/>
</dbReference>
<evidence type="ECO:0000256" key="6">
    <source>
        <dbReference type="ARBA" id="ARBA00022968"/>
    </source>
</evidence>
<dbReference type="PANTHER" id="PTHR10896">
    <property type="entry name" value="GALACTOSYLGALACTOSYLXYLOSYLPROTEIN 3-BETA-GLUCURONOSYLTRANSFERASE BETA-1,3-GLUCURONYLTRANSFERASE"/>
    <property type="match status" value="1"/>
</dbReference>
<evidence type="ECO:0000256" key="5">
    <source>
        <dbReference type="ARBA" id="ARBA00022692"/>
    </source>
</evidence>
<evidence type="ECO:0000313" key="12">
    <source>
        <dbReference type="EMBL" id="KAG8226698.1"/>
    </source>
</evidence>
<evidence type="ECO:0000256" key="11">
    <source>
        <dbReference type="SAM" id="Phobius"/>
    </source>
</evidence>
<evidence type="ECO:0000256" key="1">
    <source>
        <dbReference type="ARBA" id="ARBA00004606"/>
    </source>
</evidence>
<dbReference type="GO" id="GO:0005975">
    <property type="term" value="P:carbohydrate metabolic process"/>
    <property type="evidence" value="ECO:0007669"/>
    <property type="project" value="TreeGrafter"/>
</dbReference>
<protein>
    <recommendedName>
        <fullName evidence="3">galactosylgalactosylxylosylprotein 3-beta-glucuronosyltransferase</fullName>
        <ecNumber evidence="3">2.4.1.135</ecNumber>
    </recommendedName>
</protein>
<proteinExistence type="inferred from homology"/>
<comment type="similarity">
    <text evidence="2">Belongs to the glycosyltransferase 43 family.</text>
</comment>
<comment type="catalytic activity">
    <reaction evidence="10">
        <text>3-O-(beta-D-galactosyl-(1-&gt;3)-beta-D-galactosyl-(1-&gt;4)-beta-D-xylosyl)-L-seryl-[protein] + UDP-alpha-D-glucuronate = 3-O-(beta-D-GlcA-(1-&gt;3)-beta-D-Gal-(1-&gt;3)-beta-D-Gal-(1-&gt;4)-beta-D-Xyl)-L-seryl-[protein] + UDP + H(+)</text>
        <dbReference type="Rhea" id="RHEA:24168"/>
        <dbReference type="Rhea" id="RHEA-COMP:12571"/>
        <dbReference type="Rhea" id="RHEA-COMP:12573"/>
        <dbReference type="ChEBI" id="CHEBI:15378"/>
        <dbReference type="ChEBI" id="CHEBI:58052"/>
        <dbReference type="ChEBI" id="CHEBI:58223"/>
        <dbReference type="ChEBI" id="CHEBI:132090"/>
        <dbReference type="ChEBI" id="CHEBI:132093"/>
        <dbReference type="EC" id="2.4.1.135"/>
    </reaction>
</comment>
<dbReference type="Gene3D" id="3.90.550.10">
    <property type="entry name" value="Spore Coat Polysaccharide Biosynthesis Protein SpsA, Chain A"/>
    <property type="match status" value="1"/>
</dbReference>
<dbReference type="SUPFAM" id="SSF53448">
    <property type="entry name" value="Nucleotide-diphospho-sugar transferases"/>
    <property type="match status" value="1"/>
</dbReference>
<dbReference type="UniPathway" id="UPA00378"/>
<comment type="subcellular location">
    <subcellularLocation>
        <location evidence="1">Membrane</location>
        <topology evidence="1">Single-pass type II membrane protein</topology>
    </subcellularLocation>
</comment>
<keyword evidence="8 11" id="KW-0472">Membrane</keyword>
<keyword evidence="9" id="KW-0325">Glycoprotein</keyword>
<evidence type="ECO:0000256" key="3">
    <source>
        <dbReference type="ARBA" id="ARBA00012641"/>
    </source>
</evidence>
<dbReference type="EC" id="2.4.1.135" evidence="3"/>
<dbReference type="OrthoDB" id="675023at2759"/>
<comment type="caution">
    <text evidence="12">The sequence shown here is derived from an EMBL/GenBank/DDBJ whole genome shotgun (WGS) entry which is preliminary data.</text>
</comment>